<evidence type="ECO:0000313" key="2">
    <source>
        <dbReference type="EMBL" id="KJB84257.1"/>
    </source>
</evidence>
<evidence type="ECO:0000256" key="1">
    <source>
        <dbReference type="SAM" id="Phobius"/>
    </source>
</evidence>
<feature type="transmembrane region" description="Helical" evidence="1">
    <location>
        <begin position="25"/>
        <end position="50"/>
    </location>
</feature>
<proteinExistence type="predicted"/>
<reference evidence="2 3" key="1">
    <citation type="journal article" date="2012" name="Nature">
        <title>Repeated polyploidization of Gossypium genomes and the evolution of spinnable cotton fibres.</title>
        <authorList>
            <person name="Paterson A.H."/>
            <person name="Wendel J.F."/>
            <person name="Gundlach H."/>
            <person name="Guo H."/>
            <person name="Jenkins J."/>
            <person name="Jin D."/>
            <person name="Llewellyn D."/>
            <person name="Showmaker K.C."/>
            <person name="Shu S."/>
            <person name="Udall J."/>
            <person name="Yoo M.J."/>
            <person name="Byers R."/>
            <person name="Chen W."/>
            <person name="Doron-Faigenboim A."/>
            <person name="Duke M.V."/>
            <person name="Gong L."/>
            <person name="Grimwood J."/>
            <person name="Grover C."/>
            <person name="Grupp K."/>
            <person name="Hu G."/>
            <person name="Lee T.H."/>
            <person name="Li J."/>
            <person name="Lin L."/>
            <person name="Liu T."/>
            <person name="Marler B.S."/>
            <person name="Page J.T."/>
            <person name="Roberts A.W."/>
            <person name="Romanel E."/>
            <person name="Sanders W.S."/>
            <person name="Szadkowski E."/>
            <person name="Tan X."/>
            <person name="Tang H."/>
            <person name="Xu C."/>
            <person name="Wang J."/>
            <person name="Wang Z."/>
            <person name="Zhang D."/>
            <person name="Zhang L."/>
            <person name="Ashrafi H."/>
            <person name="Bedon F."/>
            <person name="Bowers J.E."/>
            <person name="Brubaker C.L."/>
            <person name="Chee P.W."/>
            <person name="Das S."/>
            <person name="Gingle A.R."/>
            <person name="Haigler C.H."/>
            <person name="Harker D."/>
            <person name="Hoffmann L.V."/>
            <person name="Hovav R."/>
            <person name="Jones D.C."/>
            <person name="Lemke C."/>
            <person name="Mansoor S."/>
            <person name="ur Rahman M."/>
            <person name="Rainville L.N."/>
            <person name="Rambani A."/>
            <person name="Reddy U.K."/>
            <person name="Rong J.K."/>
            <person name="Saranga Y."/>
            <person name="Scheffler B.E."/>
            <person name="Scheffler J.A."/>
            <person name="Stelly D.M."/>
            <person name="Triplett B.A."/>
            <person name="Van Deynze A."/>
            <person name="Vaslin M.F."/>
            <person name="Waghmare V.N."/>
            <person name="Walford S.A."/>
            <person name="Wright R.J."/>
            <person name="Zaki E.A."/>
            <person name="Zhang T."/>
            <person name="Dennis E.S."/>
            <person name="Mayer K.F."/>
            <person name="Peterson D.G."/>
            <person name="Rokhsar D.S."/>
            <person name="Wang X."/>
            <person name="Schmutz J."/>
        </authorList>
    </citation>
    <scope>NUCLEOTIDE SEQUENCE [LARGE SCALE GENOMIC DNA]</scope>
</reference>
<keyword evidence="3" id="KW-1185">Reference proteome</keyword>
<protein>
    <submittedName>
        <fullName evidence="2">Uncharacterized protein</fullName>
    </submittedName>
</protein>
<keyword evidence="1" id="KW-0812">Transmembrane</keyword>
<organism evidence="2 3">
    <name type="scientific">Gossypium raimondii</name>
    <name type="common">Peruvian cotton</name>
    <name type="synonym">Gossypium klotzschianum subsp. raimondii</name>
    <dbReference type="NCBI Taxonomy" id="29730"/>
    <lineage>
        <taxon>Eukaryota</taxon>
        <taxon>Viridiplantae</taxon>
        <taxon>Streptophyta</taxon>
        <taxon>Embryophyta</taxon>
        <taxon>Tracheophyta</taxon>
        <taxon>Spermatophyta</taxon>
        <taxon>Magnoliopsida</taxon>
        <taxon>eudicotyledons</taxon>
        <taxon>Gunneridae</taxon>
        <taxon>Pentapetalae</taxon>
        <taxon>rosids</taxon>
        <taxon>malvids</taxon>
        <taxon>Malvales</taxon>
        <taxon>Malvaceae</taxon>
        <taxon>Malvoideae</taxon>
        <taxon>Gossypium</taxon>
    </lineage>
</organism>
<dbReference type="AlphaFoldDB" id="A0A0D2SLW5"/>
<dbReference type="Proteomes" id="UP000032304">
    <property type="component" value="Unassembled WGS sequence"/>
</dbReference>
<name>A0A0D2SLW5_GOSRA</name>
<gene>
    <name evidence="2" type="ORF">B456_N013900</name>
</gene>
<accession>A0A0D2SLW5</accession>
<evidence type="ECO:0000313" key="3">
    <source>
        <dbReference type="Proteomes" id="UP000032304"/>
    </source>
</evidence>
<dbReference type="EMBL" id="KB204175">
    <property type="protein sequence ID" value="KJB84257.1"/>
    <property type="molecule type" value="Genomic_DNA"/>
</dbReference>
<keyword evidence="1" id="KW-0472">Membrane</keyword>
<sequence length="94" mass="10397">MMKGASPVAVAVAVAAETRKIIKKALMSGFPISVAMSLPELVTFMFFSSIRNEKMNLNRRHQGSFITLSCPENENQNVCGPALFYLQGQSRKLF</sequence>
<keyword evidence="1" id="KW-1133">Transmembrane helix</keyword>
<dbReference type="Gramene" id="KJB84257">
    <property type="protein sequence ID" value="KJB84257"/>
    <property type="gene ID" value="B456_N013900"/>
</dbReference>